<dbReference type="InterPro" id="IPR011990">
    <property type="entry name" value="TPR-like_helical_dom_sf"/>
</dbReference>
<name>A0A1W1UNC0_9DEIO</name>
<feature type="domain" description="Bacterial transcriptional activator" evidence="3">
    <location>
        <begin position="87"/>
        <end position="212"/>
    </location>
</feature>
<dbReference type="EMBL" id="FWWU01000006">
    <property type="protein sequence ID" value="SMB82587.1"/>
    <property type="molecule type" value="Genomic_DNA"/>
</dbReference>
<dbReference type="InterPro" id="IPR005158">
    <property type="entry name" value="BTAD"/>
</dbReference>
<keyword evidence="4" id="KW-0238">DNA-binding</keyword>
<evidence type="ECO:0000313" key="4">
    <source>
        <dbReference type="EMBL" id="SMB82587.1"/>
    </source>
</evidence>
<proteinExistence type="predicted"/>
<dbReference type="SMART" id="SM01043">
    <property type="entry name" value="BTAD"/>
    <property type="match status" value="1"/>
</dbReference>
<gene>
    <name evidence="4" type="ORF">SAMN00790413_04075</name>
</gene>
<reference evidence="4 5" key="1">
    <citation type="submission" date="2017-04" db="EMBL/GenBank/DDBJ databases">
        <authorList>
            <person name="Afonso C.L."/>
            <person name="Miller P.J."/>
            <person name="Scott M.A."/>
            <person name="Spackman E."/>
            <person name="Goraichik I."/>
            <person name="Dimitrov K.M."/>
            <person name="Suarez D.L."/>
            <person name="Swayne D.E."/>
        </authorList>
    </citation>
    <scope>NUCLEOTIDE SEQUENCE [LARGE SCALE GENOMIC DNA]</scope>
    <source>
        <strain evidence="4 5">KR-140</strain>
    </source>
</reference>
<dbReference type="GO" id="GO:0006355">
    <property type="term" value="P:regulation of DNA-templated transcription"/>
    <property type="evidence" value="ECO:0007669"/>
    <property type="project" value="TreeGrafter"/>
</dbReference>
<dbReference type="InterPro" id="IPR041664">
    <property type="entry name" value="AAA_16"/>
</dbReference>
<dbReference type="PANTHER" id="PTHR35807">
    <property type="entry name" value="TRANSCRIPTIONAL REGULATOR REDD-RELATED"/>
    <property type="match status" value="1"/>
</dbReference>
<accession>A0A1W1UNC0</accession>
<dbReference type="Gene3D" id="1.25.40.10">
    <property type="entry name" value="Tetratricopeptide repeat domain"/>
    <property type="match status" value="1"/>
</dbReference>
<protein>
    <submittedName>
        <fullName evidence="4">DNA-binding transcriptional activator of the SARP family</fullName>
    </submittedName>
</protein>
<dbReference type="SUPFAM" id="SSF48452">
    <property type="entry name" value="TPR-like"/>
    <property type="match status" value="1"/>
</dbReference>
<dbReference type="Gene3D" id="1.10.10.10">
    <property type="entry name" value="Winged helix-like DNA-binding domain superfamily/Winged helix DNA-binding domain"/>
    <property type="match status" value="1"/>
</dbReference>
<dbReference type="GO" id="GO:0003677">
    <property type="term" value="F:DNA binding"/>
    <property type="evidence" value="ECO:0007669"/>
    <property type="project" value="UniProtKB-KW"/>
</dbReference>
<organism evidence="4 5">
    <name type="scientific">Deinococcus hopiensis KR-140</name>
    <dbReference type="NCBI Taxonomy" id="695939"/>
    <lineage>
        <taxon>Bacteria</taxon>
        <taxon>Thermotogati</taxon>
        <taxon>Deinococcota</taxon>
        <taxon>Deinococci</taxon>
        <taxon>Deinococcales</taxon>
        <taxon>Deinococcaceae</taxon>
        <taxon>Deinococcus</taxon>
    </lineage>
</organism>
<dbReference type="InterPro" id="IPR036388">
    <property type="entry name" value="WH-like_DNA-bd_sf"/>
</dbReference>
<dbReference type="AlphaFoldDB" id="A0A1W1UNC0"/>
<dbReference type="PANTHER" id="PTHR35807:SF1">
    <property type="entry name" value="TRANSCRIPTIONAL REGULATOR REDD"/>
    <property type="match status" value="1"/>
</dbReference>
<evidence type="ECO:0000259" key="3">
    <source>
        <dbReference type="SMART" id="SM01043"/>
    </source>
</evidence>
<evidence type="ECO:0000313" key="5">
    <source>
        <dbReference type="Proteomes" id="UP000192582"/>
    </source>
</evidence>
<keyword evidence="5" id="KW-1185">Reference proteome</keyword>
<evidence type="ECO:0000256" key="1">
    <source>
        <dbReference type="ARBA" id="ARBA00023015"/>
    </source>
</evidence>
<dbReference type="STRING" id="695939.SAMN00790413_04075"/>
<keyword evidence="1" id="KW-0805">Transcription regulation</keyword>
<evidence type="ECO:0000256" key="2">
    <source>
        <dbReference type="ARBA" id="ARBA00023163"/>
    </source>
</evidence>
<dbReference type="Pfam" id="PF13191">
    <property type="entry name" value="AAA_16"/>
    <property type="match status" value="1"/>
</dbReference>
<keyword evidence="2" id="KW-0804">Transcription</keyword>
<sequence>MSLLGAPQILLDGKVRVLDARPAALLAYLAAEGPRPRSACAALLWPDTPPAAARNNLAQLLRRLEQQAGRVLVSGQRGLALTPHLTVDLWDPPLPGEAALLGGVDADFSRAFEDWLDAQRERRRVAQDQQVVQAIAALVEDGNLIAATALAAQRVERDPLNEEAHQLLMQLYHRRGDRAAAMQAYLRLQATFRLELGEEPSAETARLARDLAAGEAAHPPRQPMPLSLLRPPVLLGREEAWAQMEAGWTAGAGVALIGAPGSGKSRLVLDFVQAHPNHHVLLLQGQAGDQDTAYSAHARTYRQTLDAFPGLAASLPDWVRRELARIIPELGPAPAPLASDEEKLRFYDAKYEVLRRVTERGPVVLISDDLQFMDDASIEAGAYVYAKFWGNGHAPLRSMFCYREGTLSAAAEALSRQMYASGLVRPVHLAPLGTDATEALLRSIEVPGAARLAVEVQRFTGGNPQLTLEFAKYLYAQGEFGVEAVKEAANRTLGGLVAERLARLSPAAFQAAQAAVTLRSDFSLEQVAEVLGWGIMELLGAWEELEHAQVVRGERFAHDLVAQAVQGRLEEMPMVCALLHRKAARVLGEQGAPPARVAAHWQAGNQTAQAAPWWERAAQHAEATRHFAEAAGFYLSASQAFAEAGDAGRAEEMRRRGEHAARLSAPVTA</sequence>
<dbReference type="Pfam" id="PF03704">
    <property type="entry name" value="BTAD"/>
    <property type="match status" value="1"/>
</dbReference>
<dbReference type="InterPro" id="IPR051677">
    <property type="entry name" value="AfsR-DnrI-RedD_regulator"/>
</dbReference>
<dbReference type="Proteomes" id="UP000192582">
    <property type="component" value="Unassembled WGS sequence"/>
</dbReference>